<proteinExistence type="predicted"/>
<dbReference type="Proteomes" id="UP000287651">
    <property type="component" value="Unassembled WGS sequence"/>
</dbReference>
<feature type="region of interest" description="Disordered" evidence="1">
    <location>
        <begin position="20"/>
        <end position="42"/>
    </location>
</feature>
<name>A0A426ZP77_ENSVE</name>
<evidence type="ECO:0000313" key="3">
    <source>
        <dbReference type="Proteomes" id="UP000287651"/>
    </source>
</evidence>
<dbReference type="EMBL" id="AMZH03005683">
    <property type="protein sequence ID" value="RRT65796.1"/>
    <property type="molecule type" value="Genomic_DNA"/>
</dbReference>
<evidence type="ECO:0000313" key="2">
    <source>
        <dbReference type="EMBL" id="RRT65796.1"/>
    </source>
</evidence>
<gene>
    <name evidence="2" type="ORF">B296_00040799</name>
</gene>
<accession>A0A426ZP77</accession>
<sequence length="95" mass="10477">MKQTKSFSWTKVKDMKSCKSKSGIMSAPHSDGADSSCMMPKSKGASRHMHLISVKQLTEGLRYRSLALMKGVLIVMKGAEEVENAEANSKYHDKA</sequence>
<organism evidence="2 3">
    <name type="scientific">Ensete ventricosum</name>
    <name type="common">Abyssinian banana</name>
    <name type="synonym">Musa ensete</name>
    <dbReference type="NCBI Taxonomy" id="4639"/>
    <lineage>
        <taxon>Eukaryota</taxon>
        <taxon>Viridiplantae</taxon>
        <taxon>Streptophyta</taxon>
        <taxon>Embryophyta</taxon>
        <taxon>Tracheophyta</taxon>
        <taxon>Spermatophyta</taxon>
        <taxon>Magnoliopsida</taxon>
        <taxon>Liliopsida</taxon>
        <taxon>Zingiberales</taxon>
        <taxon>Musaceae</taxon>
        <taxon>Ensete</taxon>
    </lineage>
</organism>
<reference evidence="2 3" key="1">
    <citation type="journal article" date="2014" name="Agronomy (Basel)">
        <title>A Draft Genome Sequence for Ensete ventricosum, the Drought-Tolerant Tree Against Hunger.</title>
        <authorList>
            <person name="Harrison J."/>
            <person name="Moore K.A."/>
            <person name="Paszkiewicz K."/>
            <person name="Jones T."/>
            <person name="Grant M."/>
            <person name="Ambacheew D."/>
            <person name="Muzemil S."/>
            <person name="Studholme D.J."/>
        </authorList>
    </citation>
    <scope>NUCLEOTIDE SEQUENCE [LARGE SCALE GENOMIC DNA]</scope>
</reference>
<protein>
    <submittedName>
        <fullName evidence="2">Uncharacterized protein</fullName>
    </submittedName>
</protein>
<evidence type="ECO:0000256" key="1">
    <source>
        <dbReference type="SAM" id="MobiDB-lite"/>
    </source>
</evidence>
<comment type="caution">
    <text evidence="2">The sequence shown here is derived from an EMBL/GenBank/DDBJ whole genome shotgun (WGS) entry which is preliminary data.</text>
</comment>
<dbReference type="AlphaFoldDB" id="A0A426ZP77"/>